<accession>A0A834LTM4</accession>
<gene>
    <name evidence="6" type="ORF">RHSIM_Rhsim02G0087900</name>
</gene>
<keyword evidence="1 4" id="KW-0732">Signal</keyword>
<dbReference type="SMART" id="SM00856">
    <property type="entry name" value="PMEI"/>
    <property type="match status" value="1"/>
</dbReference>
<dbReference type="Proteomes" id="UP000626092">
    <property type="component" value="Unassembled WGS sequence"/>
</dbReference>
<dbReference type="Gene3D" id="1.20.140.40">
    <property type="entry name" value="Invertase/pectin methylesterase inhibitor family protein"/>
    <property type="match status" value="1"/>
</dbReference>
<evidence type="ECO:0000259" key="5">
    <source>
        <dbReference type="SMART" id="SM00856"/>
    </source>
</evidence>
<keyword evidence="7" id="KW-1185">Reference proteome</keyword>
<dbReference type="EMBL" id="WJXA01000002">
    <property type="protein sequence ID" value="KAF7151900.1"/>
    <property type="molecule type" value="Genomic_DNA"/>
</dbReference>
<dbReference type="OrthoDB" id="1899876at2759"/>
<dbReference type="PANTHER" id="PTHR35357">
    <property type="entry name" value="OS02G0537100 PROTEIN"/>
    <property type="match status" value="1"/>
</dbReference>
<dbReference type="NCBIfam" id="TIGR01614">
    <property type="entry name" value="PME_inhib"/>
    <property type="match status" value="1"/>
</dbReference>
<dbReference type="GO" id="GO:0004857">
    <property type="term" value="F:enzyme inhibitor activity"/>
    <property type="evidence" value="ECO:0007669"/>
    <property type="project" value="InterPro"/>
</dbReference>
<dbReference type="SUPFAM" id="SSF101148">
    <property type="entry name" value="Plant invertase/pectin methylesterase inhibitor"/>
    <property type="match status" value="1"/>
</dbReference>
<dbReference type="Pfam" id="PF04043">
    <property type="entry name" value="PMEI"/>
    <property type="match status" value="1"/>
</dbReference>
<dbReference type="CDD" id="cd14859">
    <property type="entry name" value="PMEI_like"/>
    <property type="match status" value="1"/>
</dbReference>
<evidence type="ECO:0000313" key="6">
    <source>
        <dbReference type="EMBL" id="KAF7151900.1"/>
    </source>
</evidence>
<sequence>MAYSLPSLRRCNLLLLLLLLLFCCCSSTLLSPTSSYAKKPTELVESVCKNTTTYAFCVDSLYSDPRTPTADAYVLAFVSFDLAYANATSTEAYVRALLGRRRGSSRRDEYSRLLERCERLYGKAVSALALALNDLDSETYSELASYAADSAREAGDCQAAFRGTAFRSPLTRMNRDLRALAGICIVVSNLFTAL</sequence>
<protein>
    <recommendedName>
        <fullName evidence="5">Pectinesterase inhibitor domain-containing protein</fullName>
    </recommendedName>
</protein>
<evidence type="ECO:0000256" key="2">
    <source>
        <dbReference type="ARBA" id="ARBA00023157"/>
    </source>
</evidence>
<keyword evidence="2" id="KW-1015">Disulfide bond</keyword>
<evidence type="ECO:0000256" key="1">
    <source>
        <dbReference type="ARBA" id="ARBA00022729"/>
    </source>
</evidence>
<dbReference type="AlphaFoldDB" id="A0A834LTM4"/>
<comment type="similarity">
    <text evidence="3">Belongs to the PMEI family.</text>
</comment>
<dbReference type="PANTHER" id="PTHR35357:SF8">
    <property type="entry name" value="OS01G0111000 PROTEIN"/>
    <property type="match status" value="1"/>
</dbReference>
<organism evidence="6 7">
    <name type="scientific">Rhododendron simsii</name>
    <name type="common">Sims's rhododendron</name>
    <dbReference type="NCBI Taxonomy" id="118357"/>
    <lineage>
        <taxon>Eukaryota</taxon>
        <taxon>Viridiplantae</taxon>
        <taxon>Streptophyta</taxon>
        <taxon>Embryophyta</taxon>
        <taxon>Tracheophyta</taxon>
        <taxon>Spermatophyta</taxon>
        <taxon>Magnoliopsida</taxon>
        <taxon>eudicotyledons</taxon>
        <taxon>Gunneridae</taxon>
        <taxon>Pentapetalae</taxon>
        <taxon>asterids</taxon>
        <taxon>Ericales</taxon>
        <taxon>Ericaceae</taxon>
        <taxon>Ericoideae</taxon>
        <taxon>Rhodoreae</taxon>
        <taxon>Rhododendron</taxon>
    </lineage>
</organism>
<feature type="chain" id="PRO_5032446773" description="Pectinesterase inhibitor domain-containing protein" evidence="4">
    <location>
        <begin position="28"/>
        <end position="194"/>
    </location>
</feature>
<dbReference type="InterPro" id="IPR035513">
    <property type="entry name" value="Invertase/methylesterase_inhib"/>
</dbReference>
<dbReference type="InterPro" id="IPR006501">
    <property type="entry name" value="Pectinesterase_inhib_dom"/>
</dbReference>
<evidence type="ECO:0000256" key="3">
    <source>
        <dbReference type="ARBA" id="ARBA00038471"/>
    </source>
</evidence>
<reference evidence="6" key="1">
    <citation type="submission" date="2019-11" db="EMBL/GenBank/DDBJ databases">
        <authorList>
            <person name="Liu Y."/>
            <person name="Hou J."/>
            <person name="Li T.-Q."/>
            <person name="Guan C.-H."/>
            <person name="Wu X."/>
            <person name="Wu H.-Z."/>
            <person name="Ling F."/>
            <person name="Zhang R."/>
            <person name="Shi X.-G."/>
            <person name="Ren J.-P."/>
            <person name="Chen E.-F."/>
            <person name="Sun J.-M."/>
        </authorList>
    </citation>
    <scope>NUCLEOTIDE SEQUENCE</scope>
    <source>
        <strain evidence="6">Adult_tree_wgs_1</strain>
        <tissue evidence="6">Leaves</tissue>
    </source>
</reference>
<feature type="signal peptide" evidence="4">
    <location>
        <begin position="1"/>
        <end position="27"/>
    </location>
</feature>
<feature type="domain" description="Pectinesterase inhibitor" evidence="5">
    <location>
        <begin position="39"/>
        <end position="187"/>
    </location>
</feature>
<name>A0A834LTM4_RHOSS</name>
<evidence type="ECO:0000313" key="7">
    <source>
        <dbReference type="Proteomes" id="UP000626092"/>
    </source>
</evidence>
<proteinExistence type="inferred from homology"/>
<evidence type="ECO:0000256" key="4">
    <source>
        <dbReference type="SAM" id="SignalP"/>
    </source>
</evidence>
<comment type="caution">
    <text evidence="6">The sequence shown here is derived from an EMBL/GenBank/DDBJ whole genome shotgun (WGS) entry which is preliminary data.</text>
</comment>